<protein>
    <submittedName>
        <fullName evidence="1">Uncharacterized protein</fullName>
    </submittedName>
</protein>
<dbReference type="EMBL" id="VFQX01000004">
    <property type="protein sequence ID" value="KAF0983785.1"/>
    <property type="molecule type" value="Genomic_DNA"/>
</dbReference>
<evidence type="ECO:0000313" key="2">
    <source>
        <dbReference type="Proteomes" id="UP000444721"/>
    </source>
</evidence>
<dbReference type="VEuPathDB" id="AmoebaDB:NfTy_006490"/>
<accession>A0A6A5CET0</accession>
<dbReference type="RefSeq" id="XP_044568498.1">
    <property type="nucleotide sequence ID" value="XM_044711474.1"/>
</dbReference>
<name>A0A6A5CET0_NAEFO</name>
<sequence length="176" mass="20556">MLSFSIRLFNSEGLQTCYVLKGQSFQYAFHSCVRYIKLRYGAIDYKSFVSARFSLDGTVYEHFALDDEGSSPYFKITKFEKKETSTQDEVTVNCLKCSNGKANITKSFVKELEILFTNRDLPEYLSHLFDTWKKEPAGEKRNKLVEALIRCLPWDSSWNWVFFSDQVNVVDRIKYA</sequence>
<comment type="caution">
    <text evidence="1">The sequence shown here is derived from an EMBL/GenBank/DDBJ whole genome shotgun (WGS) entry which is preliminary data.</text>
</comment>
<dbReference type="VEuPathDB" id="AmoebaDB:FDP41_007700"/>
<proteinExistence type="predicted"/>
<reference evidence="1 2" key="1">
    <citation type="journal article" date="2019" name="Sci. Rep.">
        <title>Nanopore sequencing improves the draft genome of the human pathogenic amoeba Naegleria fowleri.</title>
        <authorList>
            <person name="Liechti N."/>
            <person name="Schurch N."/>
            <person name="Bruggmann R."/>
            <person name="Wittwer M."/>
        </authorList>
    </citation>
    <scope>NUCLEOTIDE SEQUENCE [LARGE SCALE GENOMIC DNA]</scope>
    <source>
        <strain evidence="1 2">ATCC 30894</strain>
    </source>
</reference>
<organism evidence="1 2">
    <name type="scientific">Naegleria fowleri</name>
    <name type="common">Brain eating amoeba</name>
    <dbReference type="NCBI Taxonomy" id="5763"/>
    <lineage>
        <taxon>Eukaryota</taxon>
        <taxon>Discoba</taxon>
        <taxon>Heterolobosea</taxon>
        <taxon>Tetramitia</taxon>
        <taxon>Eutetramitia</taxon>
        <taxon>Vahlkampfiidae</taxon>
        <taxon>Naegleria</taxon>
    </lineage>
</organism>
<dbReference type="VEuPathDB" id="AmoebaDB:NF0016890"/>
<dbReference type="AlphaFoldDB" id="A0A6A5CET0"/>
<dbReference type="Proteomes" id="UP000444721">
    <property type="component" value="Unassembled WGS sequence"/>
</dbReference>
<gene>
    <name evidence="1" type="ORF">FDP41_007700</name>
</gene>
<evidence type="ECO:0000313" key="1">
    <source>
        <dbReference type="EMBL" id="KAF0983785.1"/>
    </source>
</evidence>
<keyword evidence="2" id="KW-1185">Reference proteome</keyword>
<dbReference type="GeneID" id="68114918"/>